<evidence type="ECO:0000313" key="2">
    <source>
        <dbReference type="Proteomes" id="UP000565078"/>
    </source>
</evidence>
<sequence>MELQRRIFLAAKKGNWHLSRPSIVRIDKHNFPLPALAMRRNHNILLGSGARAQIEFVPGDRIFPFDNFGPVFRIKMVPKNVNQEVRKILHDVRGVDMVTDVRDSIGYFGFTITHDDRAGRLIGMVLNRQERMLQNLPRDVQKAFRHWDLELLKIVEQECWRAGIEEQTSRFALSIFNKSKNPNFLVKRLG</sequence>
<dbReference type="AlphaFoldDB" id="A0A7J4J1C2"/>
<accession>A0A7J4J1C2</accession>
<proteinExistence type="predicted"/>
<dbReference type="EMBL" id="DUGC01000102">
    <property type="protein sequence ID" value="HIH10279.1"/>
    <property type="molecule type" value="Genomic_DNA"/>
</dbReference>
<evidence type="ECO:0000313" key="1">
    <source>
        <dbReference type="EMBL" id="HIH10279.1"/>
    </source>
</evidence>
<reference evidence="2" key="1">
    <citation type="journal article" date="2020" name="bioRxiv">
        <title>A rank-normalized archaeal taxonomy based on genome phylogeny resolves widespread incomplete and uneven classifications.</title>
        <authorList>
            <person name="Rinke C."/>
            <person name="Chuvochina M."/>
            <person name="Mussig A.J."/>
            <person name="Chaumeil P.-A."/>
            <person name="Waite D.W."/>
            <person name="Whitman W.B."/>
            <person name="Parks D.H."/>
            <person name="Hugenholtz P."/>
        </authorList>
    </citation>
    <scope>NUCLEOTIDE SEQUENCE [LARGE SCALE GENOMIC DNA]</scope>
</reference>
<dbReference type="Proteomes" id="UP000565078">
    <property type="component" value="Unassembled WGS sequence"/>
</dbReference>
<protein>
    <submittedName>
        <fullName evidence="1">Uncharacterized protein</fullName>
    </submittedName>
</protein>
<name>A0A7J4J1C2_9ARCH</name>
<comment type="caution">
    <text evidence="1">The sequence shown here is derived from an EMBL/GenBank/DDBJ whole genome shotgun (WGS) entry which is preliminary data.</text>
</comment>
<gene>
    <name evidence="1" type="ORF">HA254_06465</name>
</gene>
<organism evidence="1 2">
    <name type="scientific">Candidatus Iainarchaeum sp</name>
    <dbReference type="NCBI Taxonomy" id="3101447"/>
    <lineage>
        <taxon>Archaea</taxon>
        <taxon>Candidatus Iainarchaeota</taxon>
        <taxon>Candidatus Iainarchaeia</taxon>
        <taxon>Candidatus Iainarchaeales</taxon>
        <taxon>Candidatus Iainarchaeaceae</taxon>
        <taxon>Candidatus Iainarchaeum</taxon>
    </lineage>
</organism>